<dbReference type="Proteomes" id="UP000507245">
    <property type="component" value="Unassembled WGS sequence"/>
</dbReference>
<keyword evidence="3" id="KW-1185">Reference proteome</keyword>
<dbReference type="AlphaFoldDB" id="A0A6J5X6W6"/>
<feature type="domain" description="Aminotransferase-like plant mobile" evidence="1">
    <location>
        <begin position="1"/>
        <end position="145"/>
    </location>
</feature>
<dbReference type="OrthoDB" id="1572276at2759"/>
<evidence type="ECO:0000313" key="2">
    <source>
        <dbReference type="EMBL" id="CAB4308207.1"/>
    </source>
</evidence>
<organism evidence="2 3">
    <name type="scientific">Prunus armeniaca</name>
    <name type="common">Apricot</name>
    <name type="synonym">Armeniaca vulgaris</name>
    <dbReference type="NCBI Taxonomy" id="36596"/>
    <lineage>
        <taxon>Eukaryota</taxon>
        <taxon>Viridiplantae</taxon>
        <taxon>Streptophyta</taxon>
        <taxon>Embryophyta</taxon>
        <taxon>Tracheophyta</taxon>
        <taxon>Spermatophyta</taxon>
        <taxon>Magnoliopsida</taxon>
        <taxon>eudicotyledons</taxon>
        <taxon>Gunneridae</taxon>
        <taxon>Pentapetalae</taxon>
        <taxon>rosids</taxon>
        <taxon>fabids</taxon>
        <taxon>Rosales</taxon>
        <taxon>Rosaceae</taxon>
        <taxon>Amygdaloideae</taxon>
        <taxon>Amygdaleae</taxon>
        <taxon>Prunus</taxon>
    </lineage>
</organism>
<dbReference type="Pfam" id="PF10536">
    <property type="entry name" value="PMD"/>
    <property type="match status" value="1"/>
</dbReference>
<accession>A0A6J5X6W6</accession>
<sequence>MARWDKVNGVRVENLRRVLDSARENFLWRPYALVTDNWHFPKYYPQEEKWVLIGPDLDDELLSYVRCLRASELVGLYTIDIEHYLPHGSLCNLDMIKTFHVLLLELTAIWIQPGTTTRKIKNVKLYLPSRLVEADVTTKYLKWWKQSVSGLENARDAAVPGKKGTKSLKCLLPRANHPSVPPGFPPKRKRMEAEDPIDEDELTVSQLLKFRKKHENFGIIQGSDSEKLSSQAQHFASPIAQKSYVNTMKSDENIVNLVGDECASSSSLFQKRQLELGARFERLRTKIDELKAHRLGNKVWEKLMKEDLL</sequence>
<evidence type="ECO:0000313" key="3">
    <source>
        <dbReference type="Proteomes" id="UP000507245"/>
    </source>
</evidence>
<proteinExistence type="predicted"/>
<protein>
    <recommendedName>
        <fullName evidence="1">Aminotransferase-like plant mobile domain-containing protein</fullName>
    </recommendedName>
</protein>
<reference evidence="3" key="1">
    <citation type="journal article" date="2020" name="Genome Biol.">
        <title>Gamete binning: chromosome-level and haplotype-resolved genome assembly enabled by high-throughput single-cell sequencing of gamete genomes.</title>
        <authorList>
            <person name="Campoy J.A."/>
            <person name="Sun H."/>
            <person name="Goel M."/>
            <person name="Jiao W.-B."/>
            <person name="Folz-Donahue K."/>
            <person name="Wang N."/>
            <person name="Rubio M."/>
            <person name="Liu C."/>
            <person name="Kukat C."/>
            <person name="Ruiz D."/>
            <person name="Huettel B."/>
            <person name="Schneeberger K."/>
        </authorList>
    </citation>
    <scope>NUCLEOTIDE SEQUENCE [LARGE SCALE GENOMIC DNA]</scope>
    <source>
        <strain evidence="3">cv. Rojo Pasion</strain>
    </source>
</reference>
<dbReference type="InterPro" id="IPR019557">
    <property type="entry name" value="AminoTfrase-like_pln_mobile"/>
</dbReference>
<dbReference type="EMBL" id="CAEKKB010000004">
    <property type="protein sequence ID" value="CAB4308207.1"/>
    <property type="molecule type" value="Genomic_DNA"/>
</dbReference>
<name>A0A6J5X6W6_PRUAR</name>
<gene>
    <name evidence="2" type="ORF">ORAREDHAP_LOCUS27454</name>
</gene>
<evidence type="ECO:0000259" key="1">
    <source>
        <dbReference type="Pfam" id="PF10536"/>
    </source>
</evidence>